<dbReference type="SUPFAM" id="SSF101790">
    <property type="entry name" value="Aminomethyltransferase beta-barrel domain"/>
    <property type="match status" value="1"/>
</dbReference>
<dbReference type="InterPro" id="IPR027266">
    <property type="entry name" value="TrmE/GcvT-like"/>
</dbReference>
<dbReference type="RefSeq" id="WP_320235715.1">
    <property type="nucleotide sequence ID" value="NZ_JAVIJF010000020.1"/>
</dbReference>
<feature type="domain" description="GCVT N-terminal" evidence="1">
    <location>
        <begin position="13"/>
        <end position="248"/>
    </location>
</feature>
<dbReference type="Pfam" id="PF08669">
    <property type="entry name" value="GCV_T_C"/>
    <property type="match status" value="1"/>
</dbReference>
<evidence type="ECO:0000259" key="1">
    <source>
        <dbReference type="Pfam" id="PF01571"/>
    </source>
</evidence>
<evidence type="ECO:0000313" key="3">
    <source>
        <dbReference type="EMBL" id="MDX8527767.1"/>
    </source>
</evidence>
<dbReference type="Gene3D" id="3.30.1360.120">
    <property type="entry name" value="Probable tRNA modification gtpase trme, domain 1"/>
    <property type="match status" value="1"/>
</dbReference>
<dbReference type="InterPro" id="IPR029043">
    <property type="entry name" value="GcvT/YgfZ_C"/>
</dbReference>
<evidence type="ECO:0000259" key="2">
    <source>
        <dbReference type="Pfam" id="PF08669"/>
    </source>
</evidence>
<dbReference type="InterPro" id="IPR006222">
    <property type="entry name" value="GCVT_N"/>
</dbReference>
<protein>
    <submittedName>
        <fullName evidence="3">Glycine cleavage T C-terminal barrel domain-containing protein</fullName>
    </submittedName>
</protein>
<name>A0ABU4ZRV8_9HYPH</name>
<organism evidence="3 4">
    <name type="scientific">Mesorhizobium montanum</name>
    <dbReference type="NCBI Taxonomy" id="3072323"/>
    <lineage>
        <taxon>Bacteria</taxon>
        <taxon>Pseudomonadati</taxon>
        <taxon>Pseudomonadota</taxon>
        <taxon>Alphaproteobacteria</taxon>
        <taxon>Hyphomicrobiales</taxon>
        <taxon>Phyllobacteriaceae</taxon>
        <taxon>Mesorhizobium</taxon>
    </lineage>
</organism>
<evidence type="ECO:0000313" key="4">
    <source>
        <dbReference type="Proteomes" id="UP001276840"/>
    </source>
</evidence>
<comment type="caution">
    <text evidence="3">The sequence shown here is derived from an EMBL/GenBank/DDBJ whole genome shotgun (WGS) entry which is preliminary data.</text>
</comment>
<dbReference type="InterPro" id="IPR013977">
    <property type="entry name" value="GcvT_C"/>
</dbReference>
<sequence length="348" mass="38119">MAEGMVAANVYNRMIMPTSYGDPEGEYWRLINGVSQWDVGVERQVQLKGQDAGRLAQILSPRDLSTCKVGQGKYVPLCNHRGTIINDPILLKHADDLYWFSIADCDMWLWASAVAAERGLKVDISEPDVSPMALQGPKAEDVVAHVVGNWVRTLKYFWFKETEIEGIPVAVQRSGWSKQGGFEIYLKDGMKGTKLWNIFKEAGKPWGIGPGAPATAERTESGLVSVGGDTDEDTNPFEVRLGKYVDLDVPDDVVGIKALRRIKAEGPKRHQLGLVLDGATPAPLGTKREDITRDDTMVGVMTNCTWSPRMKANIGYALISAGMKAGETVIVHRPGGPTAARLVELPFL</sequence>
<dbReference type="InterPro" id="IPR028896">
    <property type="entry name" value="GcvT/YgfZ/DmdA"/>
</dbReference>
<dbReference type="SUPFAM" id="SSF103025">
    <property type="entry name" value="Folate-binding domain"/>
    <property type="match status" value="1"/>
</dbReference>
<gene>
    <name evidence="3" type="ORF">RFM68_25030</name>
</gene>
<dbReference type="Proteomes" id="UP001276840">
    <property type="component" value="Unassembled WGS sequence"/>
</dbReference>
<reference evidence="3 4" key="1">
    <citation type="submission" date="2023-08" db="EMBL/GenBank/DDBJ databases">
        <title>Implementing the SeqCode for naming new Mesorhizobium species isolated from Vachellia karroo root nodules.</title>
        <authorList>
            <person name="Van Lill M."/>
        </authorList>
    </citation>
    <scope>NUCLEOTIDE SEQUENCE [LARGE SCALE GENOMIC DNA]</scope>
    <source>
        <strain evidence="3 4">MSK 1335</strain>
    </source>
</reference>
<feature type="domain" description="Aminomethyltransferase C-terminal" evidence="2">
    <location>
        <begin position="269"/>
        <end position="347"/>
    </location>
</feature>
<dbReference type="PIRSF" id="PIRSF006487">
    <property type="entry name" value="GcvT"/>
    <property type="match status" value="1"/>
</dbReference>
<keyword evidence="4" id="KW-1185">Reference proteome</keyword>
<dbReference type="Pfam" id="PF01571">
    <property type="entry name" value="GCV_T"/>
    <property type="match status" value="1"/>
</dbReference>
<dbReference type="PANTHER" id="PTHR43757:SF2">
    <property type="entry name" value="AMINOMETHYLTRANSFERASE, MITOCHONDRIAL"/>
    <property type="match status" value="1"/>
</dbReference>
<dbReference type="EMBL" id="JAVIJF010000020">
    <property type="protein sequence ID" value="MDX8527767.1"/>
    <property type="molecule type" value="Genomic_DNA"/>
</dbReference>
<proteinExistence type="predicted"/>
<dbReference type="PANTHER" id="PTHR43757">
    <property type="entry name" value="AMINOMETHYLTRANSFERASE"/>
    <property type="match status" value="1"/>
</dbReference>
<accession>A0ABU4ZRV8</accession>